<dbReference type="EMBL" id="ML208363">
    <property type="protein sequence ID" value="TFK67962.1"/>
    <property type="molecule type" value="Genomic_DNA"/>
</dbReference>
<organism evidence="1 2">
    <name type="scientific">Pluteus cervinus</name>
    <dbReference type="NCBI Taxonomy" id="181527"/>
    <lineage>
        <taxon>Eukaryota</taxon>
        <taxon>Fungi</taxon>
        <taxon>Dikarya</taxon>
        <taxon>Basidiomycota</taxon>
        <taxon>Agaricomycotina</taxon>
        <taxon>Agaricomycetes</taxon>
        <taxon>Agaricomycetidae</taxon>
        <taxon>Agaricales</taxon>
        <taxon>Pluteineae</taxon>
        <taxon>Pluteaceae</taxon>
        <taxon>Pluteus</taxon>
    </lineage>
</organism>
<protein>
    <submittedName>
        <fullName evidence="1">Uncharacterized protein</fullName>
    </submittedName>
</protein>
<evidence type="ECO:0000313" key="2">
    <source>
        <dbReference type="Proteomes" id="UP000308600"/>
    </source>
</evidence>
<dbReference type="Proteomes" id="UP000308600">
    <property type="component" value="Unassembled WGS sequence"/>
</dbReference>
<evidence type="ECO:0000313" key="1">
    <source>
        <dbReference type="EMBL" id="TFK67962.1"/>
    </source>
</evidence>
<gene>
    <name evidence="1" type="ORF">BDN72DRAFT_898555</name>
</gene>
<sequence>MAARQLSEPLEALENVFQASSEESDPPIHHLPPELLTRVFICFRRIGLNDYPPDRKKKPVPWMVILEVCRNWRDTALESPMLWSYIPRSYPGPIVERCLRLSNSAPLVVHINMCTTKNQIYLKEAISQFRSLKVSLFKTDFQELSFLRSSPAPLLESLSIDMLGHSRNGRFVLDNICAGITPQLRNLALQGCGVNLSSSFLTNLSILDIRNPTQRISGTAFLSVLRGLPSLVSLRMCRTLQLPEDQARYAQIPHTKIVELPSLRLLSFYGLYYIQDLDFLSHLSFPSTTTLLFASGYPDHHRSPIAALSDFLKVHASVRQNFEQFTPTKVILNTLYGRLKLDLMNDNKTLCAFKLDSRPTRERHQLQCGPDLDELLSYLSFPSITHLSTSFYVAPSAWPVISPIFPELNQLSVEGMSPNEVATILSAIIEDFQTKSDFLWVPILPHLQTLHLMHVVVDDNCKEHLVKALRGRIAASSGLEKMGIDECDQMDDNFVRSLSAVEGLNAIRRMCDGADEERKALRRKFAYSLDTGLIMLPVGEIDPRCHHPSTQHFDTSDVAFKNIDAEILALKDSIQALLAFRNTFTPVYRLPPEILTRVFCFVQKAYKNYSSIGDSPFKWLILTHVSQHWRNVALKSPSLWSSISYFYPKHILEEFLQRSKAAPLDVSGTTTDQKMLISSAHPFLGFGRCG</sequence>
<reference evidence="1 2" key="1">
    <citation type="journal article" date="2019" name="Nat. Ecol. Evol.">
        <title>Megaphylogeny resolves global patterns of mushroom evolution.</title>
        <authorList>
            <person name="Varga T."/>
            <person name="Krizsan K."/>
            <person name="Foldi C."/>
            <person name="Dima B."/>
            <person name="Sanchez-Garcia M."/>
            <person name="Sanchez-Ramirez S."/>
            <person name="Szollosi G.J."/>
            <person name="Szarkandi J.G."/>
            <person name="Papp V."/>
            <person name="Albert L."/>
            <person name="Andreopoulos W."/>
            <person name="Angelini C."/>
            <person name="Antonin V."/>
            <person name="Barry K.W."/>
            <person name="Bougher N.L."/>
            <person name="Buchanan P."/>
            <person name="Buyck B."/>
            <person name="Bense V."/>
            <person name="Catcheside P."/>
            <person name="Chovatia M."/>
            <person name="Cooper J."/>
            <person name="Damon W."/>
            <person name="Desjardin D."/>
            <person name="Finy P."/>
            <person name="Geml J."/>
            <person name="Haridas S."/>
            <person name="Hughes K."/>
            <person name="Justo A."/>
            <person name="Karasinski D."/>
            <person name="Kautmanova I."/>
            <person name="Kiss B."/>
            <person name="Kocsube S."/>
            <person name="Kotiranta H."/>
            <person name="LaButti K.M."/>
            <person name="Lechner B.E."/>
            <person name="Liimatainen K."/>
            <person name="Lipzen A."/>
            <person name="Lukacs Z."/>
            <person name="Mihaltcheva S."/>
            <person name="Morgado L.N."/>
            <person name="Niskanen T."/>
            <person name="Noordeloos M.E."/>
            <person name="Ohm R.A."/>
            <person name="Ortiz-Santana B."/>
            <person name="Ovrebo C."/>
            <person name="Racz N."/>
            <person name="Riley R."/>
            <person name="Savchenko A."/>
            <person name="Shiryaev A."/>
            <person name="Soop K."/>
            <person name="Spirin V."/>
            <person name="Szebenyi C."/>
            <person name="Tomsovsky M."/>
            <person name="Tulloss R.E."/>
            <person name="Uehling J."/>
            <person name="Grigoriev I.V."/>
            <person name="Vagvolgyi C."/>
            <person name="Papp T."/>
            <person name="Martin F.M."/>
            <person name="Miettinen O."/>
            <person name="Hibbett D.S."/>
            <person name="Nagy L.G."/>
        </authorList>
    </citation>
    <scope>NUCLEOTIDE SEQUENCE [LARGE SCALE GENOMIC DNA]</scope>
    <source>
        <strain evidence="1 2">NL-1719</strain>
    </source>
</reference>
<keyword evidence="2" id="KW-1185">Reference proteome</keyword>
<proteinExistence type="predicted"/>
<accession>A0ACD3AQQ6</accession>
<name>A0ACD3AQQ6_9AGAR</name>